<dbReference type="PANTHER" id="PTHR44267">
    <property type="entry name" value="WD REPEAT-CONTAINING PROTEIN 43"/>
    <property type="match status" value="1"/>
</dbReference>
<dbReference type="OrthoDB" id="30195at2759"/>
<dbReference type="InterPro" id="IPR001680">
    <property type="entry name" value="WD40_rpt"/>
</dbReference>
<evidence type="ECO:0000313" key="7">
    <source>
        <dbReference type="Proteomes" id="UP000439903"/>
    </source>
</evidence>
<feature type="compositionally biased region" description="Acidic residues" evidence="4">
    <location>
        <begin position="648"/>
        <end position="659"/>
    </location>
</feature>
<dbReference type="InterPro" id="IPR052414">
    <property type="entry name" value="U3_snoRNA-assoc_WDR"/>
</dbReference>
<accession>A0A8H3X4I9</accession>
<keyword evidence="7" id="KW-1185">Reference proteome</keyword>
<dbReference type="InterPro" id="IPR007148">
    <property type="entry name" value="SSU_processome_Utp12"/>
</dbReference>
<dbReference type="PANTHER" id="PTHR44267:SF1">
    <property type="entry name" value="WD REPEAT-CONTAINING PROTEIN 43"/>
    <property type="match status" value="1"/>
</dbReference>
<evidence type="ECO:0000313" key="6">
    <source>
        <dbReference type="EMBL" id="KAF0399367.1"/>
    </source>
</evidence>
<dbReference type="GO" id="GO:0000462">
    <property type="term" value="P:maturation of SSU-rRNA from tricistronic rRNA transcript (SSU-rRNA, 5.8S rRNA, LSU-rRNA)"/>
    <property type="evidence" value="ECO:0007669"/>
    <property type="project" value="TreeGrafter"/>
</dbReference>
<feature type="compositionally biased region" description="Polar residues" evidence="4">
    <location>
        <begin position="633"/>
        <end position="647"/>
    </location>
</feature>
<gene>
    <name evidence="6" type="ORF">F8M41_009731</name>
</gene>
<protein>
    <submittedName>
        <fullName evidence="6">WD40 repeat-like protein</fullName>
    </submittedName>
</protein>
<evidence type="ECO:0000256" key="1">
    <source>
        <dbReference type="ARBA" id="ARBA00004123"/>
    </source>
</evidence>
<evidence type="ECO:0000256" key="4">
    <source>
        <dbReference type="SAM" id="MobiDB-lite"/>
    </source>
</evidence>
<dbReference type="SMART" id="SM00320">
    <property type="entry name" value="WD40"/>
    <property type="match status" value="3"/>
</dbReference>
<comment type="caution">
    <text evidence="6">The sequence shown here is derived from an EMBL/GenBank/DDBJ whole genome shotgun (WGS) entry which is preliminary data.</text>
</comment>
<name>A0A8H3X4I9_GIGMA</name>
<dbReference type="InterPro" id="IPR036322">
    <property type="entry name" value="WD40_repeat_dom_sf"/>
</dbReference>
<evidence type="ECO:0000259" key="5">
    <source>
        <dbReference type="Pfam" id="PF04003"/>
    </source>
</evidence>
<feature type="compositionally biased region" description="Low complexity" evidence="4">
    <location>
        <begin position="440"/>
        <end position="471"/>
    </location>
</feature>
<evidence type="ECO:0000256" key="2">
    <source>
        <dbReference type="ARBA" id="ARBA00023242"/>
    </source>
</evidence>
<feature type="region of interest" description="Disordered" evidence="4">
    <location>
        <begin position="633"/>
        <end position="721"/>
    </location>
</feature>
<dbReference type="EMBL" id="WTPW01002068">
    <property type="protein sequence ID" value="KAF0399367.1"/>
    <property type="molecule type" value="Genomic_DNA"/>
</dbReference>
<comment type="subcellular location">
    <subcellularLocation>
        <location evidence="1">Nucleus</location>
    </subcellularLocation>
</comment>
<dbReference type="Proteomes" id="UP000439903">
    <property type="component" value="Unassembled WGS sequence"/>
</dbReference>
<dbReference type="GO" id="GO:0005730">
    <property type="term" value="C:nucleolus"/>
    <property type="evidence" value="ECO:0007669"/>
    <property type="project" value="TreeGrafter"/>
</dbReference>
<proteinExistence type="inferred from homology"/>
<dbReference type="AlphaFoldDB" id="A0A8H3X4I9"/>
<organism evidence="6 7">
    <name type="scientific">Gigaspora margarita</name>
    <dbReference type="NCBI Taxonomy" id="4874"/>
    <lineage>
        <taxon>Eukaryota</taxon>
        <taxon>Fungi</taxon>
        <taxon>Fungi incertae sedis</taxon>
        <taxon>Mucoromycota</taxon>
        <taxon>Glomeromycotina</taxon>
        <taxon>Glomeromycetes</taxon>
        <taxon>Diversisporales</taxon>
        <taxon>Gigasporaceae</taxon>
        <taxon>Gigaspora</taxon>
    </lineage>
</organism>
<feature type="region of interest" description="Disordered" evidence="4">
    <location>
        <begin position="412"/>
        <end position="472"/>
    </location>
</feature>
<sequence length="721" mass="80903">MGRTKNKPRNNLNTAISETYSTVNSIKAESLLASFDLPAAEFFALVTQSVDRHRLRVFDTHTGTVNNEFSSDKEDKFTCLTWGKIYDGDLNGKVDTPPPKKKKKLSSQIQQFSKVIALGLQNGSIAIYSIAHGGIIKTLSGSHKLPINNFIFSKNGKKAYSCAEDAYIVEWDFEKGDMISKWKADAQTTKYIITLSHDETKLLSAGHTIKLWDLRLKQVLKSFTGHVSIITNIMFSVNDDICVSTAEHDRFINIWQCKGNEPQGVGFSALTLDEDTKGLSISKFNAILAISETGIINIFRDVNSHSPVQLNKKKKRFTTQTPDCVIKVLNENDNTVIPIFSACFLDENENEKSGFIMIARGSTVKPIFEKVRFIDEKNGEFLPNVTLVRHPSTGFLVDEFNLAAKNLAATQKPYDESKATVSSSSNYEIPKPPAEIDKPTQNSSTQNSSIQNSLTQNSLTQNSSTQNSLNQEETLETRLKELDLMSVESENSQKSSHAPKFKTLQGNSMQQMLVQALHSNDDHLFNLVLEQTNPEIVNNTVRKLPTKYIIPFLEKVITRFYEKPKSVMNMLQWIKAVTLIHMTYLMTVPDLTRKLSEFYQALDSRSAIFQKLLNFQGRLDLIMQQIAMRKTQEVGTTNGSETIYVESSSDDNISEDGLDIMDNTNESVSEGSSDSDDGSALSSDETDEEESDDDEEEKIVFNGFRSKQQNKEMEVDESDSE</sequence>
<evidence type="ECO:0000256" key="3">
    <source>
        <dbReference type="ARBA" id="ARBA00038335"/>
    </source>
</evidence>
<feature type="compositionally biased region" description="Acidic residues" evidence="4">
    <location>
        <begin position="684"/>
        <end position="697"/>
    </location>
</feature>
<dbReference type="InterPro" id="IPR015943">
    <property type="entry name" value="WD40/YVTN_repeat-like_dom_sf"/>
</dbReference>
<reference evidence="6 7" key="1">
    <citation type="journal article" date="2019" name="Environ. Microbiol.">
        <title>At the nexus of three kingdoms: the genome of the mycorrhizal fungus Gigaspora margarita provides insights into plant, endobacterial and fungal interactions.</title>
        <authorList>
            <person name="Venice F."/>
            <person name="Ghignone S."/>
            <person name="Salvioli di Fossalunga A."/>
            <person name="Amselem J."/>
            <person name="Novero M."/>
            <person name="Xianan X."/>
            <person name="Sedzielewska Toro K."/>
            <person name="Morin E."/>
            <person name="Lipzen A."/>
            <person name="Grigoriev I.V."/>
            <person name="Henrissat B."/>
            <person name="Martin F.M."/>
            <person name="Bonfante P."/>
        </authorList>
    </citation>
    <scope>NUCLEOTIDE SEQUENCE [LARGE SCALE GENOMIC DNA]</scope>
    <source>
        <strain evidence="6 7">BEG34</strain>
    </source>
</reference>
<feature type="compositionally biased region" description="Low complexity" evidence="4">
    <location>
        <begin position="666"/>
        <end position="683"/>
    </location>
</feature>
<comment type="similarity">
    <text evidence="3">Belongs to the UTP5 family.</text>
</comment>
<feature type="domain" description="Small-subunit processome Utp12" evidence="5">
    <location>
        <begin position="520"/>
        <end position="623"/>
    </location>
</feature>
<dbReference type="Pfam" id="PF04003">
    <property type="entry name" value="Utp12"/>
    <property type="match status" value="1"/>
</dbReference>
<dbReference type="SUPFAM" id="SSF50978">
    <property type="entry name" value="WD40 repeat-like"/>
    <property type="match status" value="1"/>
</dbReference>
<keyword evidence="2" id="KW-0539">Nucleus</keyword>
<dbReference type="Gene3D" id="2.130.10.10">
    <property type="entry name" value="YVTN repeat-like/Quinoprotein amine dehydrogenase"/>
    <property type="match status" value="1"/>
</dbReference>
<dbReference type="Pfam" id="PF00400">
    <property type="entry name" value="WD40"/>
    <property type="match status" value="1"/>
</dbReference>